<dbReference type="PANTHER" id="PTHR38113:SF1">
    <property type="entry name" value="DUF2293 DOMAIN-CONTAINING PROTEIN"/>
    <property type="match status" value="1"/>
</dbReference>
<dbReference type="AlphaFoldDB" id="J0QT74"/>
<evidence type="ECO:0000259" key="1">
    <source>
        <dbReference type="Pfam" id="PF10056"/>
    </source>
</evidence>
<evidence type="ECO:0000313" key="2">
    <source>
        <dbReference type="EMBL" id="EJF89081.1"/>
    </source>
</evidence>
<evidence type="ECO:0000313" key="3">
    <source>
        <dbReference type="Proteomes" id="UP000008952"/>
    </source>
</evidence>
<feature type="domain" description="DUF2293" evidence="1">
    <location>
        <begin position="12"/>
        <end position="90"/>
    </location>
</feature>
<name>J0QT74_9HYPH</name>
<accession>J0QT74</accession>
<reference evidence="2 3" key="1">
    <citation type="submission" date="2012-03" db="EMBL/GenBank/DDBJ databases">
        <title>The Genome Sequence of Bartonella tamiae Th239.</title>
        <authorList>
            <consortium name="The Broad Institute Genome Sequencing Platform"/>
            <consortium name="The Broad Institute Genome Sequencing Center for Infectious Disease"/>
            <person name="Feldgarden M."/>
            <person name="Kirby J."/>
            <person name="Kosoy M."/>
            <person name="Birtles R."/>
            <person name="Probert W.S."/>
            <person name="Chiaraviglio L."/>
            <person name="Young S.K."/>
            <person name="Zeng Q."/>
            <person name="Gargeya S."/>
            <person name="Fitzgerald M."/>
            <person name="Haas B."/>
            <person name="Abouelleil A."/>
            <person name="Alvarado L."/>
            <person name="Arachchi H.M."/>
            <person name="Berlin A."/>
            <person name="Chapman S.B."/>
            <person name="Gearin G."/>
            <person name="Goldberg J."/>
            <person name="Griggs A."/>
            <person name="Gujja S."/>
            <person name="Hansen M."/>
            <person name="Heiman D."/>
            <person name="Howarth C."/>
            <person name="Larimer J."/>
            <person name="Lui A."/>
            <person name="MacDonald P.J.P."/>
            <person name="McCowen C."/>
            <person name="Montmayeur A."/>
            <person name="Murphy C."/>
            <person name="Neiman D."/>
            <person name="Pearson M."/>
            <person name="Priest M."/>
            <person name="Roberts A."/>
            <person name="Saif S."/>
            <person name="Shea T."/>
            <person name="Sisk P."/>
            <person name="Stolte C."/>
            <person name="Sykes S."/>
            <person name="Wortman J."/>
            <person name="Nusbaum C."/>
            <person name="Birren B."/>
        </authorList>
    </citation>
    <scope>NUCLEOTIDE SEQUENCE [LARGE SCALE GENOMIC DNA]</scope>
    <source>
        <strain evidence="2 3">Th239</strain>
    </source>
</reference>
<dbReference type="eggNOG" id="COG5586">
    <property type="taxonomic scope" value="Bacteria"/>
</dbReference>
<dbReference type="PATRIC" id="fig|1094558.3.peg.1746"/>
<dbReference type="PIRSF" id="PIRSF036238">
    <property type="entry name" value="UCP036238"/>
    <property type="match status" value="1"/>
</dbReference>
<dbReference type="EMBL" id="AIMB01000008">
    <property type="protein sequence ID" value="EJF89081.1"/>
    <property type="molecule type" value="Genomic_DNA"/>
</dbReference>
<dbReference type="Pfam" id="PF10056">
    <property type="entry name" value="DUF2293"/>
    <property type="match status" value="1"/>
</dbReference>
<gene>
    <name evidence="2" type="ORF">ME5_01632</name>
</gene>
<proteinExistence type="predicted"/>
<dbReference type="Proteomes" id="UP000008952">
    <property type="component" value="Unassembled WGS sequence"/>
</dbReference>
<dbReference type="HOGENOM" id="CLU_153705_0_0_5"/>
<dbReference type="InterPro" id="IPR017044">
    <property type="entry name" value="UCP036238"/>
</dbReference>
<keyword evidence="3" id="KW-1185">Reference proteome</keyword>
<comment type="caution">
    <text evidence="2">The sequence shown here is derived from an EMBL/GenBank/DDBJ whole genome shotgun (WGS) entry which is preliminary data.</text>
</comment>
<dbReference type="InterPro" id="IPR018744">
    <property type="entry name" value="DUF2293"/>
</dbReference>
<organism evidence="2 3">
    <name type="scientific">Bartonella tamiae Th239</name>
    <dbReference type="NCBI Taxonomy" id="1094558"/>
    <lineage>
        <taxon>Bacteria</taxon>
        <taxon>Pseudomonadati</taxon>
        <taxon>Pseudomonadota</taxon>
        <taxon>Alphaproteobacteria</taxon>
        <taxon>Hyphomicrobiales</taxon>
        <taxon>Bartonellaceae</taxon>
        <taxon>Bartonella</taxon>
    </lineage>
</organism>
<dbReference type="OrthoDB" id="1159372at2"/>
<dbReference type="STRING" id="1094558.ME5_01632"/>
<dbReference type="RefSeq" id="WP_008040173.1">
    <property type="nucleotide sequence ID" value="NZ_JH725147.1"/>
</dbReference>
<dbReference type="PANTHER" id="PTHR38113">
    <property type="match status" value="1"/>
</dbReference>
<sequence length="101" mass="11906">MTTKRQTAINKALRDLIPQVPFADREEIIKAANKPHLKDVSPAIAVWLSVIAYIRHYYTDYDRLRDEGYDKDSARFFVLETTNVKLTQWRATRFLTKEDVF</sequence>
<protein>
    <recommendedName>
        <fullName evidence="1">DUF2293 domain-containing protein</fullName>
    </recommendedName>
</protein>